<feature type="compositionally biased region" description="Low complexity" evidence="1">
    <location>
        <begin position="91"/>
        <end position="105"/>
    </location>
</feature>
<feature type="compositionally biased region" description="Low complexity" evidence="1">
    <location>
        <begin position="115"/>
        <end position="129"/>
    </location>
</feature>
<feature type="region of interest" description="Disordered" evidence="1">
    <location>
        <begin position="539"/>
        <end position="584"/>
    </location>
</feature>
<dbReference type="AlphaFoldDB" id="A0AAN9AXM5"/>
<dbReference type="EMBL" id="JBAMIC010000018">
    <property type="protein sequence ID" value="KAK7095276.1"/>
    <property type="molecule type" value="Genomic_DNA"/>
</dbReference>
<keyword evidence="2" id="KW-0732">Signal</keyword>
<keyword evidence="4" id="KW-1185">Reference proteome</keyword>
<name>A0AAN9AXM5_9CAEN</name>
<evidence type="ECO:0000313" key="3">
    <source>
        <dbReference type="EMBL" id="KAK7095276.1"/>
    </source>
</evidence>
<feature type="compositionally biased region" description="Low complexity" evidence="1">
    <location>
        <begin position="562"/>
        <end position="584"/>
    </location>
</feature>
<protein>
    <submittedName>
        <fullName evidence="3">Uncharacterized protein</fullName>
    </submittedName>
</protein>
<reference evidence="3 4" key="1">
    <citation type="submission" date="2024-02" db="EMBL/GenBank/DDBJ databases">
        <title>Chromosome-scale genome assembly of the rough periwinkle Littorina saxatilis.</title>
        <authorList>
            <person name="De Jode A."/>
            <person name="Faria R."/>
            <person name="Formenti G."/>
            <person name="Sims Y."/>
            <person name="Smith T.P."/>
            <person name="Tracey A."/>
            <person name="Wood J.M.D."/>
            <person name="Zagrodzka Z.B."/>
            <person name="Johannesson K."/>
            <person name="Butlin R.K."/>
            <person name="Leder E.H."/>
        </authorList>
    </citation>
    <scope>NUCLEOTIDE SEQUENCE [LARGE SCALE GENOMIC DNA]</scope>
    <source>
        <strain evidence="3">Snail1</strain>
        <tissue evidence="3">Muscle</tissue>
    </source>
</reference>
<proteinExistence type="predicted"/>
<feature type="region of interest" description="Disordered" evidence="1">
    <location>
        <begin position="263"/>
        <end position="301"/>
    </location>
</feature>
<accession>A0AAN9AXM5</accession>
<feature type="signal peptide" evidence="2">
    <location>
        <begin position="1"/>
        <end position="20"/>
    </location>
</feature>
<feature type="compositionally biased region" description="Polar residues" evidence="1">
    <location>
        <begin position="143"/>
        <end position="158"/>
    </location>
</feature>
<feature type="chain" id="PRO_5043033432" evidence="2">
    <location>
        <begin position="21"/>
        <end position="697"/>
    </location>
</feature>
<sequence length="697" mass="72504">MGGLLRQCALFLFGALIVNGATTPQTPNDVSTPAVNDGVIVDTTAPTWEMNIGSTPVIESIMDMTTPSMTSPSWEMNIESTTVMESTMDMTTPSVTSPSETTISSQPSINTSAASSQTTPNSVSVTPTPASQSNPATGMPLVTSPTPDVTNTNDTGMTPQRDLLSVAQSPFTPDNSVLLVATAPDVMSAGGPLASSPDTTTSAGMAIADTTANTPMMTTVVSATTANDTTVTGNSVMSDNSTTDSNSTAVNTIMPVNDTVTPMNTTSSNSSVVSNTAGSNSTANGEMSANTTSSVSNNTNANLNSSDSIGFNNATDINNNVNSSSNNSNINGTGFTSAIDTTPILQSVQDIVNDFALTTTPSPVPTSTADPCNLGPAQQCTGALIGQLRILLQLSQYMSNVASVVPWMCGSYPRYRNCIVSSASTCNGQRRLNYDMVVSTMDYICSSNGPNAVGQTLPCLKNRNTTSGVAFCGRLASNLAYAQGVCGMSMHYVNCVSKVYELKCSYAAGYAVKNILHRATAPIRSMLQCPSFIIPPTTTTTTSTTMAPPPAPSMPAVPQPQVPQSGVSTSTSAVPSNTTSTSTASASTVSSLQLKCYECDSGDPLGAAYNSRCSVEGEISRTYIRATPCSSPCYSRVNKAPAGSVKRGCATGLEKLFPNGVVPTRGCHRRAGEVWCFCTRNNCNRRDMENFITVELP</sequence>
<feature type="compositionally biased region" description="Pro residues" evidence="1">
    <location>
        <begin position="547"/>
        <end position="561"/>
    </location>
</feature>
<evidence type="ECO:0000313" key="4">
    <source>
        <dbReference type="Proteomes" id="UP001374579"/>
    </source>
</evidence>
<dbReference type="Proteomes" id="UP001374579">
    <property type="component" value="Unassembled WGS sequence"/>
</dbReference>
<organism evidence="3 4">
    <name type="scientific">Littorina saxatilis</name>
    <dbReference type="NCBI Taxonomy" id="31220"/>
    <lineage>
        <taxon>Eukaryota</taxon>
        <taxon>Metazoa</taxon>
        <taxon>Spiralia</taxon>
        <taxon>Lophotrochozoa</taxon>
        <taxon>Mollusca</taxon>
        <taxon>Gastropoda</taxon>
        <taxon>Caenogastropoda</taxon>
        <taxon>Littorinimorpha</taxon>
        <taxon>Littorinoidea</taxon>
        <taxon>Littorinidae</taxon>
        <taxon>Littorina</taxon>
    </lineage>
</organism>
<evidence type="ECO:0000256" key="1">
    <source>
        <dbReference type="SAM" id="MobiDB-lite"/>
    </source>
</evidence>
<comment type="caution">
    <text evidence="3">The sequence shown here is derived from an EMBL/GenBank/DDBJ whole genome shotgun (WGS) entry which is preliminary data.</text>
</comment>
<evidence type="ECO:0000256" key="2">
    <source>
        <dbReference type="SAM" id="SignalP"/>
    </source>
</evidence>
<gene>
    <name evidence="3" type="ORF">V1264_006707</name>
</gene>
<feature type="region of interest" description="Disordered" evidence="1">
    <location>
        <begin position="87"/>
        <end position="159"/>
    </location>
</feature>